<feature type="region of interest" description="Disordered" evidence="1">
    <location>
        <begin position="431"/>
        <end position="641"/>
    </location>
</feature>
<feature type="compositionally biased region" description="Low complexity" evidence="1">
    <location>
        <begin position="14"/>
        <end position="27"/>
    </location>
</feature>
<dbReference type="RefSeq" id="XP_033596329.1">
    <property type="nucleotide sequence ID" value="XM_033747574.1"/>
</dbReference>
<organism evidence="2 3">
    <name type="scientific">Pseudovirgaria hyperparasitica</name>
    <dbReference type="NCBI Taxonomy" id="470096"/>
    <lineage>
        <taxon>Eukaryota</taxon>
        <taxon>Fungi</taxon>
        <taxon>Dikarya</taxon>
        <taxon>Ascomycota</taxon>
        <taxon>Pezizomycotina</taxon>
        <taxon>Dothideomycetes</taxon>
        <taxon>Dothideomycetes incertae sedis</taxon>
        <taxon>Acrospermales</taxon>
        <taxon>Acrospermaceae</taxon>
        <taxon>Pseudovirgaria</taxon>
    </lineage>
</organism>
<feature type="compositionally biased region" description="Polar residues" evidence="1">
    <location>
        <begin position="331"/>
        <end position="340"/>
    </location>
</feature>
<feature type="compositionally biased region" description="Low complexity" evidence="1">
    <location>
        <begin position="431"/>
        <end position="442"/>
    </location>
</feature>
<feature type="compositionally biased region" description="Basic and acidic residues" evidence="1">
    <location>
        <begin position="53"/>
        <end position="65"/>
    </location>
</feature>
<feature type="region of interest" description="Disordered" evidence="1">
    <location>
        <begin position="407"/>
        <end position="426"/>
    </location>
</feature>
<sequence length="656" mass="71551">MAADAAAQHGHEFSTPTSTSPSLDSPSIPLHRFALNALLSAVSFQKPPPPDTLPEKVVLHTDPSHTHTARKSMMLRDSDTLSHASEDVVSNASTADDDPSRQKTRSSRSKSVFNLAHPPPGPRQRQKLHVRPRVLLQLHKLTPGSRPRPEFEVVPSTRCPVRFARKLGRIFKAIEKLGPDDVVVMRSDSYGPIDDNESLDDDTPEGGEPVGVVCVTRSQDGKSTRTEICMDDNSVWNVTQLRNGNYEFTSTDHHGLELKARWVVRAPKRRMSSQSIARVSAQTLAPDQKKKKFNFSTISADSRRHPVIASMTPKKLEIMHQYSVPAKADTSPGQTPQESPTAAFLDTGSGYLESQNLDLKDMAFTDDALRKFIIVSGVYVAFCENWSTAFRYAQPAAAAADSTTTLDGSAAAPAGLASPPPQRRVSLPISDTASVLSSSTSSEEPRRTFPRLFRSPTTLRSQTITATNHSATETAPAAPTRVSTLPTTFATRRSTSTGSVYLQRASSKRQRKRTSLPPDLAEADEGTDSDKEQHTSAMSTTTTPKIAIAPPLPAASEEDEEAEVEKYHQTPSNRPPDPQTTVPRAHSAYLPPESTKNLWDSGDLSASLSACTTPRNSKSRPTSMIPLSSSSPAAEKCQKKHGSIRRLFSAFRRDHK</sequence>
<feature type="region of interest" description="Disordered" evidence="1">
    <location>
        <begin position="1"/>
        <end position="28"/>
    </location>
</feature>
<feature type="compositionally biased region" description="Low complexity" evidence="1">
    <location>
        <begin position="540"/>
        <end position="549"/>
    </location>
</feature>
<feature type="compositionally biased region" description="Polar residues" evidence="1">
    <location>
        <begin position="594"/>
        <end position="632"/>
    </location>
</feature>
<dbReference type="OrthoDB" id="5404323at2759"/>
<name>A0A6A6VT74_9PEZI</name>
<gene>
    <name evidence="2" type="ORF">EJ05DRAFT_504479</name>
</gene>
<accession>A0A6A6VT74</accession>
<evidence type="ECO:0000313" key="3">
    <source>
        <dbReference type="Proteomes" id="UP000799437"/>
    </source>
</evidence>
<feature type="compositionally biased region" description="Basic and acidic residues" evidence="1">
    <location>
        <begin position="74"/>
        <end position="86"/>
    </location>
</feature>
<dbReference type="AlphaFoldDB" id="A0A6A6VT74"/>
<dbReference type="EMBL" id="ML996582">
    <property type="protein sequence ID" value="KAF2753878.1"/>
    <property type="molecule type" value="Genomic_DNA"/>
</dbReference>
<feature type="compositionally biased region" description="Low complexity" evidence="1">
    <location>
        <begin position="407"/>
        <end position="417"/>
    </location>
</feature>
<feature type="compositionally biased region" description="Polar residues" evidence="1">
    <location>
        <begin position="481"/>
        <end position="500"/>
    </location>
</feature>
<feature type="region of interest" description="Disordered" evidence="1">
    <location>
        <begin position="327"/>
        <end position="346"/>
    </location>
</feature>
<dbReference type="Proteomes" id="UP000799437">
    <property type="component" value="Unassembled WGS sequence"/>
</dbReference>
<evidence type="ECO:0000256" key="1">
    <source>
        <dbReference type="SAM" id="MobiDB-lite"/>
    </source>
</evidence>
<evidence type="ECO:0000313" key="2">
    <source>
        <dbReference type="EMBL" id="KAF2753878.1"/>
    </source>
</evidence>
<dbReference type="GeneID" id="54488628"/>
<proteinExistence type="predicted"/>
<feature type="region of interest" description="Disordered" evidence="1">
    <location>
        <begin position="46"/>
        <end position="127"/>
    </location>
</feature>
<keyword evidence="3" id="KW-1185">Reference proteome</keyword>
<reference evidence="2" key="1">
    <citation type="journal article" date="2020" name="Stud. Mycol.">
        <title>101 Dothideomycetes genomes: a test case for predicting lifestyles and emergence of pathogens.</title>
        <authorList>
            <person name="Haridas S."/>
            <person name="Albert R."/>
            <person name="Binder M."/>
            <person name="Bloem J."/>
            <person name="Labutti K."/>
            <person name="Salamov A."/>
            <person name="Andreopoulos B."/>
            <person name="Baker S."/>
            <person name="Barry K."/>
            <person name="Bills G."/>
            <person name="Bluhm B."/>
            <person name="Cannon C."/>
            <person name="Castanera R."/>
            <person name="Culley D."/>
            <person name="Daum C."/>
            <person name="Ezra D."/>
            <person name="Gonzalez J."/>
            <person name="Henrissat B."/>
            <person name="Kuo A."/>
            <person name="Liang C."/>
            <person name="Lipzen A."/>
            <person name="Lutzoni F."/>
            <person name="Magnuson J."/>
            <person name="Mondo S."/>
            <person name="Nolan M."/>
            <person name="Ohm R."/>
            <person name="Pangilinan J."/>
            <person name="Park H.-J."/>
            <person name="Ramirez L."/>
            <person name="Alfaro M."/>
            <person name="Sun H."/>
            <person name="Tritt A."/>
            <person name="Yoshinaga Y."/>
            <person name="Zwiers L.-H."/>
            <person name="Turgeon B."/>
            <person name="Goodwin S."/>
            <person name="Spatafora J."/>
            <person name="Crous P."/>
            <person name="Grigoriev I."/>
        </authorList>
    </citation>
    <scope>NUCLEOTIDE SEQUENCE</scope>
    <source>
        <strain evidence="2">CBS 121739</strain>
    </source>
</reference>
<feature type="compositionally biased region" description="Polar residues" evidence="1">
    <location>
        <begin position="455"/>
        <end position="473"/>
    </location>
</feature>
<protein>
    <submittedName>
        <fullName evidence="2">Uncharacterized protein</fullName>
    </submittedName>
</protein>